<feature type="region of interest" description="Disordered" evidence="1">
    <location>
        <begin position="1"/>
        <end position="74"/>
    </location>
</feature>
<proteinExistence type="predicted"/>
<dbReference type="EMBL" id="CP046620">
    <property type="protein sequence ID" value="QHQ35029.1"/>
    <property type="molecule type" value="Genomic_DNA"/>
</dbReference>
<evidence type="ECO:0000313" key="2">
    <source>
        <dbReference type="EMBL" id="QHQ35029.1"/>
    </source>
</evidence>
<name>A0A6P1T165_9RHOB</name>
<dbReference type="AlphaFoldDB" id="A0A6P1T165"/>
<accession>A0A6P1T165</accession>
<evidence type="ECO:0000313" key="3">
    <source>
        <dbReference type="Proteomes" id="UP000464495"/>
    </source>
</evidence>
<feature type="compositionally biased region" description="Basic residues" evidence="1">
    <location>
        <begin position="8"/>
        <end position="22"/>
    </location>
</feature>
<organism evidence="2 3">
    <name type="scientific">Algicella marina</name>
    <dbReference type="NCBI Taxonomy" id="2683284"/>
    <lineage>
        <taxon>Bacteria</taxon>
        <taxon>Pseudomonadati</taxon>
        <taxon>Pseudomonadota</taxon>
        <taxon>Alphaproteobacteria</taxon>
        <taxon>Rhodobacterales</taxon>
        <taxon>Paracoccaceae</taxon>
        <taxon>Algicella</taxon>
    </lineage>
</organism>
<dbReference type="KEGG" id="amaq:GO499_07385"/>
<evidence type="ECO:0000256" key="1">
    <source>
        <dbReference type="SAM" id="MobiDB-lite"/>
    </source>
</evidence>
<sequence>MRDPDRTRQHHGRHARRRHPRASRILDGSLRFPSVGANTTNVTLPTRRRSPRSAADTRFVPLPHPETRSGQPRRTGVELEFGGLAESTVVEIVQSHFGGTASRDARTHFVEADCGTFEIYLDSAIGKDAPDGSLTARGRELGRAIVPLELVAPPLATADLPKLQQVAVDLRHAGVTGTDGGLLLGFGMHLNIATRSTDMDDIYPTIRAYALLEDWLRGSDPIDLSRRILPFVDPYPRSFLGAVAETEVMDFDALASLYLQHNRTRNRGLDLLPILAEIDEPRVREIMGDEKIGPRPAFHYRLPDCRLDQPQWSIAYDFNRWGVIEAVAAEPEVLADLAAGWQRYHDRWTTMRGDWRAWTNDYLRTREFWHWEGRG</sequence>
<reference evidence="2 3" key="1">
    <citation type="submission" date="2019-12" db="EMBL/GenBank/DDBJ databases">
        <title>Complete genome sequence of Algicella marina strain 9Alg 56(T) isolated from the red alga Tichocarpus crinitus.</title>
        <authorList>
            <person name="Kim S.-G."/>
            <person name="Nedashkovskaya O.I."/>
        </authorList>
    </citation>
    <scope>NUCLEOTIDE SEQUENCE [LARGE SCALE GENOMIC DNA]</scope>
    <source>
        <strain evidence="2 3">9Alg 56</strain>
    </source>
</reference>
<gene>
    <name evidence="2" type="ORF">GO499_07385</name>
</gene>
<dbReference type="InterPro" id="IPR022025">
    <property type="entry name" value="Amidoligase_2"/>
</dbReference>
<evidence type="ECO:0008006" key="4">
    <source>
        <dbReference type="Google" id="ProtNLM"/>
    </source>
</evidence>
<keyword evidence="3" id="KW-1185">Reference proteome</keyword>
<dbReference type="Pfam" id="PF12224">
    <property type="entry name" value="Amidoligase_2"/>
    <property type="match status" value="1"/>
</dbReference>
<dbReference type="Proteomes" id="UP000464495">
    <property type="component" value="Chromosome"/>
</dbReference>
<protein>
    <recommendedName>
        <fullName evidence="4">Amidoligase enzyme</fullName>
    </recommendedName>
</protein>